<dbReference type="GO" id="GO:0001164">
    <property type="term" value="F:RNA polymerase I core promoter sequence-specific DNA binding"/>
    <property type="evidence" value="ECO:0007669"/>
    <property type="project" value="TreeGrafter"/>
</dbReference>
<evidence type="ECO:0000313" key="3">
    <source>
        <dbReference type="EMBL" id="KAK0627774.1"/>
    </source>
</evidence>
<dbReference type="GO" id="GO:0042790">
    <property type="term" value="P:nucleolar large rRNA transcription by RNA polymerase I"/>
    <property type="evidence" value="ECO:0007669"/>
    <property type="project" value="TreeGrafter"/>
</dbReference>
<dbReference type="GO" id="GO:0017025">
    <property type="term" value="F:TBP-class protein binding"/>
    <property type="evidence" value="ECO:0007669"/>
    <property type="project" value="TreeGrafter"/>
</dbReference>
<dbReference type="PANTHER" id="PTHR28244">
    <property type="entry name" value="RNA POLYMERASE I-SPECIFIC TRANSCRIPTION INITIATION FACTOR RRN11"/>
    <property type="match status" value="1"/>
</dbReference>
<dbReference type="Proteomes" id="UP001175000">
    <property type="component" value="Unassembled WGS sequence"/>
</dbReference>
<dbReference type="EMBL" id="JAULSU010000002">
    <property type="protein sequence ID" value="KAK0627774.1"/>
    <property type="molecule type" value="Genomic_DNA"/>
</dbReference>
<keyword evidence="4" id="KW-1185">Reference proteome</keyword>
<feature type="compositionally biased region" description="Polar residues" evidence="1">
    <location>
        <begin position="81"/>
        <end position="94"/>
    </location>
</feature>
<feature type="compositionally biased region" description="Pro residues" evidence="1">
    <location>
        <begin position="377"/>
        <end position="386"/>
    </location>
</feature>
<dbReference type="AlphaFoldDB" id="A0AA39X5P3"/>
<protein>
    <submittedName>
        <fullName evidence="3">Extracellular mutant protein 11-domain-containing protein</fullName>
    </submittedName>
</protein>
<dbReference type="PANTHER" id="PTHR28244:SF3">
    <property type="entry name" value="EXTRACELLULAR MUTANT PROTEIN 11 C-TERMINAL DOMAIN-CONTAINING PROTEIN"/>
    <property type="match status" value="1"/>
</dbReference>
<name>A0AA39X5P3_9PEZI</name>
<reference evidence="3" key="1">
    <citation type="submission" date="2023-06" db="EMBL/GenBank/DDBJ databases">
        <title>Genome-scale phylogeny and comparative genomics of the fungal order Sordariales.</title>
        <authorList>
            <consortium name="Lawrence Berkeley National Laboratory"/>
            <person name="Hensen N."/>
            <person name="Bonometti L."/>
            <person name="Westerberg I."/>
            <person name="Brannstrom I.O."/>
            <person name="Guillou S."/>
            <person name="Cros-Aarteil S."/>
            <person name="Calhoun S."/>
            <person name="Haridas S."/>
            <person name="Kuo A."/>
            <person name="Mondo S."/>
            <person name="Pangilinan J."/>
            <person name="Riley R."/>
            <person name="Labutti K."/>
            <person name="Andreopoulos B."/>
            <person name="Lipzen A."/>
            <person name="Chen C."/>
            <person name="Yanf M."/>
            <person name="Daum C."/>
            <person name="Ng V."/>
            <person name="Clum A."/>
            <person name="Steindorff A."/>
            <person name="Ohm R."/>
            <person name="Martin F."/>
            <person name="Silar P."/>
            <person name="Natvig D."/>
            <person name="Lalanne C."/>
            <person name="Gautier V."/>
            <person name="Ament-Velasquez S.L."/>
            <person name="Kruys A."/>
            <person name="Hutchinson M.I."/>
            <person name="Powell A.J."/>
            <person name="Barry K."/>
            <person name="Miller A.N."/>
            <person name="Grigoriev I.V."/>
            <person name="Debuchy R."/>
            <person name="Gladieux P."/>
            <person name="Thoren M.H."/>
            <person name="Johannesson H."/>
        </authorList>
    </citation>
    <scope>NUCLEOTIDE SEQUENCE</scope>
    <source>
        <strain evidence="3">CBS 606.72</strain>
    </source>
</reference>
<feature type="region of interest" description="Disordered" evidence="1">
    <location>
        <begin position="241"/>
        <end position="299"/>
    </location>
</feature>
<dbReference type="InterPro" id="IPR053029">
    <property type="entry name" value="RNA_pol_I-specific_init_factor"/>
</dbReference>
<organism evidence="3 4">
    <name type="scientific">Immersiella caudata</name>
    <dbReference type="NCBI Taxonomy" id="314043"/>
    <lineage>
        <taxon>Eukaryota</taxon>
        <taxon>Fungi</taxon>
        <taxon>Dikarya</taxon>
        <taxon>Ascomycota</taxon>
        <taxon>Pezizomycotina</taxon>
        <taxon>Sordariomycetes</taxon>
        <taxon>Sordariomycetidae</taxon>
        <taxon>Sordariales</taxon>
        <taxon>Lasiosphaeriaceae</taxon>
        <taxon>Immersiella</taxon>
    </lineage>
</organism>
<dbReference type="GO" id="GO:0070860">
    <property type="term" value="C:RNA polymerase I core factor complex"/>
    <property type="evidence" value="ECO:0007669"/>
    <property type="project" value="TreeGrafter"/>
</dbReference>
<evidence type="ECO:0000259" key="2">
    <source>
        <dbReference type="Pfam" id="PF15463"/>
    </source>
</evidence>
<feature type="domain" description="Extracellular mutant protein 11 C-terminal" evidence="2">
    <location>
        <begin position="430"/>
        <end position="566"/>
    </location>
</feature>
<accession>A0AA39X5P3</accession>
<feature type="compositionally biased region" description="Polar residues" evidence="1">
    <location>
        <begin position="118"/>
        <end position="129"/>
    </location>
</feature>
<evidence type="ECO:0000256" key="1">
    <source>
        <dbReference type="SAM" id="MobiDB-lite"/>
    </source>
</evidence>
<feature type="compositionally biased region" description="Basic and acidic residues" evidence="1">
    <location>
        <begin position="135"/>
        <end position="145"/>
    </location>
</feature>
<feature type="compositionally biased region" description="Basic and acidic residues" evidence="1">
    <location>
        <begin position="258"/>
        <end position="269"/>
    </location>
</feature>
<comment type="caution">
    <text evidence="3">The sequence shown here is derived from an EMBL/GenBank/DDBJ whole genome shotgun (WGS) entry which is preliminary data.</text>
</comment>
<dbReference type="Pfam" id="PF15463">
    <property type="entry name" value="ECM11"/>
    <property type="match status" value="1"/>
</dbReference>
<sequence>MPTAKKKLGGIPNLFTRQTDGGGGGPGASPRTGVVGLPATPAPQRELLQLQPPPEIVTSRQDPPASLAVRSIPAPKAGRFSGTQPHTATMSLPPTQHHHLMQRTRTSASDAGAEPRRTGQNAWEDSTVASMFGDVEGRPPSDRFRGHASALANGNHNRHYSDAPFQRAAAHLSPPNRISRQSAQEELPFVIGEGGLLRVLQQPVIRGGPPATTLNNPISTGFIPEPAPRNAEDLYQGEQQPFDITPTKNNSLRRVGLPHRDAGGFRRDSFGTQSSGAPSLGRSPERPDDAGNQIERVRLEERVQERARRERERQRDLERDRLGGLERELHHKRSTVFENLTPVLDEGTFDNTRAAIKAPDSSNGSPKSKDEAVQRTPRPPRAPLPALPQTVYPGNGINPLKLGGGSVTRNGSRQVKGTLLNDRKRRLDLDYNDAELARMSFSDLRKQAFDYDPQLVALQQQQQMETTPAGGSSLEEQLEHYKTKGGVDQHQFFTRISVDDWEEAGDWFLGQFSEVVGMLRKARKIKRELVDSFEAEIAAREEAVRCKMEGIEQTLKELKQGGQSMMEGRDTDLEA</sequence>
<evidence type="ECO:0000313" key="4">
    <source>
        <dbReference type="Proteomes" id="UP001175000"/>
    </source>
</evidence>
<gene>
    <name evidence="3" type="ORF">B0T14DRAFT_535484</name>
</gene>
<feature type="region of interest" description="Disordered" evidence="1">
    <location>
        <begin position="355"/>
        <end position="393"/>
    </location>
</feature>
<feature type="compositionally biased region" description="Basic and acidic residues" evidence="1">
    <location>
        <begin position="283"/>
        <end position="299"/>
    </location>
</feature>
<proteinExistence type="predicted"/>
<dbReference type="InterPro" id="IPR029178">
    <property type="entry name" value="Ecm11_C"/>
</dbReference>
<feature type="region of interest" description="Disordered" evidence="1">
    <location>
        <begin position="208"/>
        <end position="229"/>
    </location>
</feature>
<feature type="region of interest" description="Disordered" evidence="1">
    <location>
        <begin position="1"/>
        <end position="160"/>
    </location>
</feature>